<dbReference type="SUPFAM" id="SSF54913">
    <property type="entry name" value="GlnB-like"/>
    <property type="match status" value="1"/>
</dbReference>
<gene>
    <name evidence="1" type="ORF">SAMN05444368_1068</name>
</gene>
<evidence type="ECO:0000313" key="2">
    <source>
        <dbReference type="Proteomes" id="UP000185093"/>
    </source>
</evidence>
<protein>
    <submittedName>
        <fullName evidence="1">Nitrogen regulatory protein P-II family</fullName>
    </submittedName>
</protein>
<accession>A0ABY1JD41</accession>
<dbReference type="Proteomes" id="UP000185093">
    <property type="component" value="Unassembled WGS sequence"/>
</dbReference>
<dbReference type="Pfam" id="PF00543">
    <property type="entry name" value="P-II"/>
    <property type="match status" value="1"/>
</dbReference>
<evidence type="ECO:0000313" key="1">
    <source>
        <dbReference type="EMBL" id="SIN67516.1"/>
    </source>
</evidence>
<dbReference type="InterPro" id="IPR015867">
    <property type="entry name" value="N-reg_PII/ATP_PRibTrfase_C"/>
</dbReference>
<reference evidence="1 2" key="1">
    <citation type="submission" date="2016-11" db="EMBL/GenBank/DDBJ databases">
        <authorList>
            <person name="Varghese N."/>
            <person name="Submissions S."/>
        </authorList>
    </citation>
    <scope>NUCLEOTIDE SEQUENCE [LARGE SCALE GENOMIC DNA]</scope>
    <source>
        <strain evidence="1 2">DSM 20664</strain>
    </source>
</reference>
<proteinExistence type="predicted"/>
<name>A0ABY1JD41_9BACT</name>
<organism evidence="1 2">
    <name type="scientific">Acetomicrobium flavidum</name>
    <dbReference type="NCBI Taxonomy" id="49896"/>
    <lineage>
        <taxon>Bacteria</taxon>
        <taxon>Thermotogati</taxon>
        <taxon>Synergistota</taxon>
        <taxon>Synergistia</taxon>
        <taxon>Synergistales</taxon>
        <taxon>Acetomicrobiaceae</taxon>
        <taxon>Acetomicrobium</taxon>
    </lineage>
</organism>
<sequence length="116" mass="12759">MKLLVIVTNEREKVGEIFKEFVEIGVGGATAIDTQGMARILYDKNVDNIPLFGSLKMLIDDKYPFNKTIFVVLNDELVKPAIQAVKRALGDMNKPNVGILFVLPVEYVEGGSLSSS</sequence>
<comment type="caution">
    <text evidence="1">The sequence shown here is derived from an EMBL/GenBank/DDBJ whole genome shotgun (WGS) entry which is preliminary data.</text>
</comment>
<dbReference type="InterPro" id="IPR011322">
    <property type="entry name" value="N-reg_PII-like_a/b"/>
</dbReference>
<dbReference type="Gene3D" id="3.30.70.120">
    <property type="match status" value="1"/>
</dbReference>
<dbReference type="InterPro" id="IPR002187">
    <property type="entry name" value="N-reg_PII"/>
</dbReference>
<dbReference type="RefSeq" id="WP_074199517.1">
    <property type="nucleotide sequence ID" value="NZ_DAONBL010000004.1"/>
</dbReference>
<dbReference type="EMBL" id="FSQZ01000001">
    <property type="protein sequence ID" value="SIN67516.1"/>
    <property type="molecule type" value="Genomic_DNA"/>
</dbReference>
<keyword evidence="2" id="KW-1185">Reference proteome</keyword>